<feature type="compositionally biased region" description="Basic residues" evidence="3">
    <location>
        <begin position="524"/>
        <end position="536"/>
    </location>
</feature>
<evidence type="ECO:0000256" key="1">
    <source>
        <dbReference type="ARBA" id="ARBA00022614"/>
    </source>
</evidence>
<dbReference type="InterPro" id="IPR001611">
    <property type="entry name" value="Leu-rich_rpt"/>
</dbReference>
<dbReference type="Gene3D" id="3.80.10.10">
    <property type="entry name" value="Ribonuclease Inhibitor"/>
    <property type="match status" value="1"/>
</dbReference>
<proteinExistence type="predicted"/>
<feature type="region of interest" description="Disordered" evidence="3">
    <location>
        <begin position="433"/>
        <end position="477"/>
    </location>
</feature>
<sequence length="600" mass="66500">MAAPGPHSLSAAFQKHLQLLGLRDFPCGLGSWNKSRFVTYAGSSGQEEERPLGEESPEALLELLSDPHSPWALPPGCSPEDQRLRDVAVLAPQLTRGTRVLQLFRSLRIVGKDVEEVDEGLLQLQRLEELTLCANQISRITSANLPRTLKVLELCCNAVADLQGLCAQPPPELQHLGLGYNRLHGPLQDKHLTADFWPNLISLDLSFNNLTDLFGLVSQLSSLKKLRILVLQGNPLALIPTYRGFIVDSLPKLSFLDDIHIGLDERYQFRGLSKQPELIKNEAQVVVSIGKIKGVPDPSTLQELEIGSEAPVITYSYCVTYKFAGEETEDVVTEVKVHQSPVVATPDMDNSAWDVREMKGQQECAAMEDPAAHTAKVFVTPGEPWADTIDCSYRKEHTAKDLVGLKDYLRAGTIVSVVEEKVLWWPVSADSEENAVKSGKERQGLKKESTKGPGPRDKQKKKKKKEKPRELRSDPPIRRILGSERVALEALLATEALVATVCDFGILITEQLLQSPSQEEKLDKKKGKDKSKKTKAKKESQKATAPAKGKRKNRRPAEQEEECGLQPVPLTVEFQVQLLRWPTAGAQHRDSMTEAEGKAQ</sequence>
<reference evidence="4" key="2">
    <citation type="submission" date="2025-08" db="UniProtKB">
        <authorList>
            <consortium name="Ensembl"/>
        </authorList>
    </citation>
    <scope>IDENTIFICATION</scope>
    <source>
        <strain evidence="4">broiler</strain>
    </source>
</reference>
<evidence type="ECO:0000313" key="4">
    <source>
        <dbReference type="Ensembl" id="ENSGALP00010038401.1"/>
    </source>
</evidence>
<dbReference type="GlyGen" id="A0A8V1AAF5">
    <property type="glycosylation" value="1 site"/>
</dbReference>
<dbReference type="CTD" id="254050"/>
<dbReference type="AlphaFoldDB" id="A0A8V1AAF5"/>
<dbReference type="PANTHER" id="PTHR15454:SF19">
    <property type="entry name" value="LEUCINE-RICH REPEAT-CONTAINING PROTEIN 51"/>
    <property type="match status" value="1"/>
</dbReference>
<organism evidence="4 5">
    <name type="scientific">Gallus gallus</name>
    <name type="common">Chicken</name>
    <dbReference type="NCBI Taxonomy" id="9031"/>
    <lineage>
        <taxon>Eukaryota</taxon>
        <taxon>Metazoa</taxon>
        <taxon>Chordata</taxon>
        <taxon>Craniata</taxon>
        <taxon>Vertebrata</taxon>
        <taxon>Euteleostomi</taxon>
        <taxon>Archelosauria</taxon>
        <taxon>Archosauria</taxon>
        <taxon>Dinosauria</taxon>
        <taxon>Saurischia</taxon>
        <taxon>Theropoda</taxon>
        <taxon>Coelurosauria</taxon>
        <taxon>Aves</taxon>
        <taxon>Neognathae</taxon>
        <taxon>Galloanserae</taxon>
        <taxon>Galliformes</taxon>
        <taxon>Phasianidae</taxon>
        <taxon>Phasianinae</taxon>
        <taxon>Gallus</taxon>
    </lineage>
</organism>
<name>A0A8V1AAF5_CHICK</name>
<protein>
    <submittedName>
        <fullName evidence="4">Leucine rich repeat containing 43</fullName>
    </submittedName>
</protein>
<evidence type="ECO:0000256" key="2">
    <source>
        <dbReference type="ARBA" id="ARBA00022737"/>
    </source>
</evidence>
<dbReference type="InterPro" id="IPR032675">
    <property type="entry name" value="LRR_dom_sf"/>
</dbReference>
<reference evidence="4" key="1">
    <citation type="submission" date="2020-11" db="EMBL/GenBank/DDBJ databases">
        <title>Gallus gallus (Chicken) genome, bGalGal1, GRCg7b, maternal haplotype autosomes + Z &amp; W.</title>
        <authorList>
            <person name="Warren W."/>
            <person name="Formenti G."/>
            <person name="Fedrigo O."/>
            <person name="Haase B."/>
            <person name="Mountcastle J."/>
            <person name="Balacco J."/>
            <person name="Tracey A."/>
            <person name="Schneider V."/>
            <person name="Okimoto R."/>
            <person name="Cheng H."/>
            <person name="Hawken R."/>
            <person name="Howe K."/>
            <person name="Jarvis E.D."/>
        </authorList>
    </citation>
    <scope>NUCLEOTIDE SEQUENCE [LARGE SCALE GENOMIC DNA]</scope>
    <source>
        <strain evidence="4">Broiler</strain>
    </source>
</reference>
<evidence type="ECO:0000313" key="5">
    <source>
        <dbReference type="Proteomes" id="UP000000539"/>
    </source>
</evidence>
<accession>A0A8V1AAF5</accession>
<dbReference type="PANTHER" id="PTHR15454">
    <property type="entry name" value="NISCHARIN RELATED"/>
    <property type="match status" value="1"/>
</dbReference>
<feature type="compositionally biased region" description="Basic and acidic residues" evidence="3">
    <location>
        <begin position="434"/>
        <end position="457"/>
    </location>
</feature>
<reference evidence="4" key="3">
    <citation type="submission" date="2025-09" db="UniProtKB">
        <authorList>
            <consortium name="Ensembl"/>
        </authorList>
    </citation>
    <scope>IDENTIFICATION</scope>
    <source>
        <strain evidence="4">broiler</strain>
    </source>
</reference>
<dbReference type="GeneID" id="416859"/>
<evidence type="ECO:0000256" key="3">
    <source>
        <dbReference type="SAM" id="MobiDB-lite"/>
    </source>
</evidence>
<dbReference type="PROSITE" id="PS51450">
    <property type="entry name" value="LRR"/>
    <property type="match status" value="1"/>
</dbReference>
<dbReference type="Proteomes" id="UP000000539">
    <property type="component" value="Chromosome 15"/>
</dbReference>
<dbReference type="Ensembl" id="ENSGALT00010062130.1">
    <property type="protein sequence ID" value="ENSGALP00010038401.1"/>
    <property type="gene ID" value="ENSGALG00010025451.1"/>
</dbReference>
<dbReference type="OrthoDB" id="433501at2759"/>
<dbReference type="SMR" id="A0A8V1AAF5"/>
<feature type="region of interest" description="Disordered" evidence="3">
    <location>
        <begin position="517"/>
        <end position="566"/>
    </location>
</feature>
<dbReference type="RefSeq" id="NP_001376447.2">
    <property type="nucleotide sequence ID" value="NM_001389518.2"/>
</dbReference>
<dbReference type="GeneTree" id="ENSGT00390000008994"/>
<feature type="compositionally biased region" description="Basic and acidic residues" evidence="3">
    <location>
        <begin position="467"/>
        <end position="477"/>
    </location>
</feature>
<dbReference type="OMA" id="AEVIPCN"/>
<dbReference type="SUPFAM" id="SSF52058">
    <property type="entry name" value="L domain-like"/>
    <property type="match status" value="1"/>
</dbReference>
<keyword evidence="1" id="KW-0433">Leucine-rich repeat</keyword>
<keyword evidence="2" id="KW-0677">Repeat</keyword>
<keyword evidence="5" id="KW-1185">Reference proteome</keyword>
<gene>
    <name evidence="4" type="primary">LRRC43</name>
</gene>